<dbReference type="InterPro" id="IPR001608">
    <property type="entry name" value="Ala_racemase_N"/>
</dbReference>
<evidence type="ECO:0000256" key="3">
    <source>
        <dbReference type="PIRSR" id="PIRSR004848-1"/>
    </source>
</evidence>
<dbReference type="Pfam" id="PF01168">
    <property type="entry name" value="Ala_racemase_N"/>
    <property type="match status" value="1"/>
</dbReference>
<name>A0A3N0EFJ8_9ACTN</name>
<evidence type="ECO:0000313" key="7">
    <source>
        <dbReference type="Proteomes" id="UP000269198"/>
    </source>
</evidence>
<evidence type="ECO:0000259" key="5">
    <source>
        <dbReference type="Pfam" id="PF01168"/>
    </source>
</evidence>
<comment type="similarity">
    <text evidence="2 4">Belongs to the pyridoxal phosphate-binding protein YggS/PROSC family.</text>
</comment>
<dbReference type="HAMAP" id="MF_02087">
    <property type="entry name" value="PLP_homeostasis"/>
    <property type="match status" value="1"/>
</dbReference>
<proteinExistence type="inferred from homology"/>
<dbReference type="PANTHER" id="PTHR10146:SF14">
    <property type="entry name" value="PYRIDOXAL PHOSPHATE HOMEOSTASIS PROTEIN"/>
    <property type="match status" value="1"/>
</dbReference>
<comment type="cofactor">
    <cofactor evidence="3">
        <name>pyridoxal 5'-phosphate</name>
        <dbReference type="ChEBI" id="CHEBI:597326"/>
    </cofactor>
</comment>
<dbReference type="AlphaFoldDB" id="A0A3N0EFJ8"/>
<dbReference type="EMBL" id="RJMB01000003">
    <property type="protein sequence ID" value="RNL86643.1"/>
    <property type="molecule type" value="Genomic_DNA"/>
</dbReference>
<dbReference type="InterPro" id="IPR029066">
    <property type="entry name" value="PLP-binding_barrel"/>
</dbReference>
<comment type="caution">
    <text evidence="6">The sequence shown here is derived from an EMBL/GenBank/DDBJ whole genome shotgun (WGS) entry which is preliminary data.</text>
</comment>
<dbReference type="RefSeq" id="WP_123200169.1">
    <property type="nucleotide sequence ID" value="NZ_RJMB01000003.1"/>
</dbReference>
<dbReference type="PROSITE" id="PS01211">
    <property type="entry name" value="UPF0001"/>
    <property type="match status" value="1"/>
</dbReference>
<feature type="modified residue" description="N6-(pyridoxal phosphate)lysine" evidence="2 3">
    <location>
        <position position="47"/>
    </location>
</feature>
<dbReference type="GO" id="GO:0030170">
    <property type="term" value="F:pyridoxal phosphate binding"/>
    <property type="evidence" value="ECO:0007669"/>
    <property type="project" value="UniProtKB-UniRule"/>
</dbReference>
<dbReference type="CDD" id="cd00635">
    <property type="entry name" value="PLPDE_III_YBL036c_like"/>
    <property type="match status" value="1"/>
</dbReference>
<protein>
    <recommendedName>
        <fullName evidence="2">Pyridoxal phosphate homeostasis protein</fullName>
        <shortName evidence="2">PLP homeostasis protein</shortName>
    </recommendedName>
</protein>
<dbReference type="NCBIfam" id="TIGR00044">
    <property type="entry name" value="YggS family pyridoxal phosphate-dependent enzyme"/>
    <property type="match status" value="1"/>
</dbReference>
<dbReference type="PANTHER" id="PTHR10146">
    <property type="entry name" value="PROLINE SYNTHETASE CO-TRANSCRIBED BACTERIAL HOMOLOG PROTEIN"/>
    <property type="match status" value="1"/>
</dbReference>
<keyword evidence="1 2" id="KW-0663">Pyridoxal phosphate</keyword>
<sequence length="245" mass="25798">MSGEPVGEGARRRRVAENLHALRERVRVASEKAGRAADDVTIVAVTKTYPARDVRILADLGVRDIGENRDQEAAAKAEQCRGLDLRWHFVGQLQTNKARSVARYADVVHSVDRVRLVRALGARARDAGRELSCLVQVSLDPGSDVGVLGPRGGTHPSDAAAVADAIAAESGVTLGGVMAVAPREGDPAGAFDRLYAVASTIRDRYPQATVISAGMSGDLEMALAHGATHLRIGTALLGERSPNVG</sequence>
<dbReference type="PIRSF" id="PIRSF004848">
    <property type="entry name" value="YBL036c_PLPDEIII"/>
    <property type="match status" value="1"/>
</dbReference>
<reference evidence="6 7" key="1">
    <citation type="submission" date="2018-11" db="EMBL/GenBank/DDBJ databases">
        <title>The genome draft of YIM 96095.</title>
        <authorList>
            <person name="Tang S.-K."/>
            <person name="Chunyu W.-X."/>
            <person name="Feng Y.-Z."/>
        </authorList>
    </citation>
    <scope>NUCLEOTIDE SEQUENCE [LARGE SCALE GENOMIC DNA]</scope>
    <source>
        <strain evidence="6 7">YIM 96095</strain>
    </source>
</reference>
<comment type="function">
    <text evidence="2">Pyridoxal 5'-phosphate (PLP)-binding protein, which is involved in PLP homeostasis.</text>
</comment>
<dbReference type="InterPro" id="IPR011078">
    <property type="entry name" value="PyrdxlP_homeostasis"/>
</dbReference>
<feature type="domain" description="Alanine racemase N-terminal" evidence="5">
    <location>
        <begin position="18"/>
        <end position="240"/>
    </location>
</feature>
<organism evidence="6 7">
    <name type="scientific">Halostreptopolyspora alba</name>
    <dbReference type="NCBI Taxonomy" id="2487137"/>
    <lineage>
        <taxon>Bacteria</taxon>
        <taxon>Bacillati</taxon>
        <taxon>Actinomycetota</taxon>
        <taxon>Actinomycetes</taxon>
        <taxon>Streptosporangiales</taxon>
        <taxon>Nocardiopsidaceae</taxon>
        <taxon>Halostreptopolyspora</taxon>
    </lineage>
</organism>
<dbReference type="Gene3D" id="3.20.20.10">
    <property type="entry name" value="Alanine racemase"/>
    <property type="match status" value="1"/>
</dbReference>
<dbReference type="Proteomes" id="UP000269198">
    <property type="component" value="Unassembled WGS sequence"/>
</dbReference>
<evidence type="ECO:0000313" key="6">
    <source>
        <dbReference type="EMBL" id="RNL86643.1"/>
    </source>
</evidence>
<dbReference type="OrthoDB" id="9804072at2"/>
<evidence type="ECO:0000256" key="4">
    <source>
        <dbReference type="RuleBase" id="RU004514"/>
    </source>
</evidence>
<dbReference type="SUPFAM" id="SSF51419">
    <property type="entry name" value="PLP-binding barrel"/>
    <property type="match status" value="1"/>
</dbReference>
<gene>
    <name evidence="6" type="ORF">EFW17_04390</name>
</gene>
<accession>A0A3N0EFJ8</accession>
<evidence type="ECO:0000256" key="1">
    <source>
        <dbReference type="ARBA" id="ARBA00022898"/>
    </source>
</evidence>
<keyword evidence="7" id="KW-1185">Reference proteome</keyword>
<evidence type="ECO:0000256" key="2">
    <source>
        <dbReference type="HAMAP-Rule" id="MF_02087"/>
    </source>
</evidence>